<comment type="similarity">
    <text evidence="2 3">Belongs to the NrdI family.</text>
</comment>
<dbReference type="Proteomes" id="UP001341136">
    <property type="component" value="Chromosome"/>
</dbReference>
<dbReference type="RefSeq" id="WP_035202793.1">
    <property type="nucleotide sequence ID" value="NZ_CP144921.1"/>
</dbReference>
<reference evidence="4 5" key="1">
    <citation type="submission" date="2024-01" db="EMBL/GenBank/DDBJ databases">
        <title>Culturomics analysis of mouse respiratory tract.</title>
        <authorList>
            <person name="Phillips A.M."/>
            <person name="Collette N.M."/>
            <person name="Mageeney C.M."/>
            <person name="Sinha A."/>
            <person name="Hern K.E."/>
            <person name="Arkin A.P."/>
            <person name="Williams K.P."/>
            <person name="Branda S."/>
        </authorList>
    </citation>
    <scope>NUCLEOTIDE SEQUENCE [LARGE SCALE GENOMIC DNA]</scope>
    <source>
        <strain evidence="4 5">CP20</strain>
    </source>
</reference>
<gene>
    <name evidence="3 4" type="primary">nrdI</name>
    <name evidence="4" type="ORF">V5G21_04100</name>
</gene>
<comment type="function">
    <text evidence="1 3">Probably involved in ribonucleotide reductase function.</text>
</comment>
<dbReference type="Pfam" id="PF07972">
    <property type="entry name" value="Flavodoxin_NdrI"/>
    <property type="match status" value="1"/>
</dbReference>
<dbReference type="SUPFAM" id="SSF52218">
    <property type="entry name" value="Flavoproteins"/>
    <property type="match status" value="1"/>
</dbReference>
<evidence type="ECO:0000256" key="1">
    <source>
        <dbReference type="ARBA" id="ARBA00003999"/>
    </source>
</evidence>
<dbReference type="InterPro" id="IPR020852">
    <property type="entry name" value="RNR_Ib_NrdI_bac"/>
</dbReference>
<evidence type="ECO:0000313" key="4">
    <source>
        <dbReference type="EMBL" id="WWA30986.1"/>
    </source>
</evidence>
<dbReference type="PANTHER" id="PTHR37297:SF1">
    <property type="entry name" value="PROTEIN NRDI"/>
    <property type="match status" value="1"/>
</dbReference>
<dbReference type="PANTHER" id="PTHR37297">
    <property type="entry name" value="PROTEIN NRDI"/>
    <property type="match status" value="1"/>
</dbReference>
<name>A0ABZ2CUZ3_9BACI</name>
<evidence type="ECO:0000256" key="2">
    <source>
        <dbReference type="ARBA" id="ARBA00009942"/>
    </source>
</evidence>
<dbReference type="NCBIfam" id="TIGR00333">
    <property type="entry name" value="nrdI"/>
    <property type="match status" value="1"/>
</dbReference>
<dbReference type="Gene3D" id="3.40.50.360">
    <property type="match status" value="1"/>
</dbReference>
<sequence>MKVKIVFDSKTGNVKRFVAKLPFDDIEQIDDMTTVDKPFVLITYTTGFGDLSPRTRVFLEKNHEQLQGVAASGNRIWGDRFARSADTIANMYNVPVLHKFELSGTSRDVDAFLQGVNSIGTSSKVGSA</sequence>
<dbReference type="EMBL" id="CP144921">
    <property type="protein sequence ID" value="WWA30986.1"/>
    <property type="molecule type" value="Genomic_DNA"/>
</dbReference>
<dbReference type="InterPro" id="IPR004465">
    <property type="entry name" value="RNR_NrdI"/>
</dbReference>
<evidence type="ECO:0000256" key="3">
    <source>
        <dbReference type="HAMAP-Rule" id="MF_00128"/>
    </source>
</evidence>
<dbReference type="HAMAP" id="MF_00128">
    <property type="entry name" value="NrdI"/>
    <property type="match status" value="1"/>
</dbReference>
<protein>
    <recommendedName>
        <fullName evidence="3">Protein NrdI</fullName>
    </recommendedName>
</protein>
<evidence type="ECO:0000313" key="5">
    <source>
        <dbReference type="Proteomes" id="UP001341136"/>
    </source>
</evidence>
<dbReference type="PIRSF" id="PIRSF005087">
    <property type="entry name" value="NrdI"/>
    <property type="match status" value="1"/>
</dbReference>
<keyword evidence="5" id="KW-1185">Reference proteome</keyword>
<dbReference type="InterPro" id="IPR029039">
    <property type="entry name" value="Flavoprotein-like_sf"/>
</dbReference>
<accession>A0ABZ2CUZ3</accession>
<proteinExistence type="inferred from homology"/>
<organism evidence="4 5">
    <name type="scientific">Shouchella rhizosphaerae</name>
    <dbReference type="NCBI Taxonomy" id="866786"/>
    <lineage>
        <taxon>Bacteria</taxon>
        <taxon>Bacillati</taxon>
        <taxon>Bacillota</taxon>
        <taxon>Bacilli</taxon>
        <taxon>Bacillales</taxon>
        <taxon>Bacillaceae</taxon>
        <taxon>Shouchella</taxon>
    </lineage>
</organism>